<dbReference type="GO" id="GO:0005886">
    <property type="term" value="C:plasma membrane"/>
    <property type="evidence" value="ECO:0007669"/>
    <property type="project" value="UniProtKB-SubCell"/>
</dbReference>
<dbReference type="InterPro" id="IPR035965">
    <property type="entry name" value="PAS-like_dom_sf"/>
</dbReference>
<protein>
    <recommendedName>
        <fullName evidence="3">histidine kinase</fullName>
        <ecNumber evidence="3">2.7.13.3</ecNumber>
    </recommendedName>
</protein>
<feature type="transmembrane region" description="Helical" evidence="10">
    <location>
        <begin position="171"/>
        <end position="193"/>
    </location>
</feature>
<dbReference type="GO" id="GO:0005524">
    <property type="term" value="F:ATP binding"/>
    <property type="evidence" value="ECO:0007669"/>
    <property type="project" value="UniProtKB-KW"/>
</dbReference>
<feature type="coiled-coil region" evidence="9">
    <location>
        <begin position="242"/>
        <end position="284"/>
    </location>
</feature>
<keyword evidence="10" id="KW-1133">Transmembrane helix</keyword>
<dbReference type="PROSITE" id="PS50110">
    <property type="entry name" value="RESPONSE_REGULATORY"/>
    <property type="match status" value="1"/>
</dbReference>
<dbReference type="GO" id="GO:0000155">
    <property type="term" value="F:phosphorelay sensor kinase activity"/>
    <property type="evidence" value="ECO:0007669"/>
    <property type="project" value="InterPro"/>
</dbReference>
<dbReference type="CDD" id="cd06225">
    <property type="entry name" value="HAMP"/>
    <property type="match status" value="1"/>
</dbReference>
<dbReference type="Pfam" id="PF00672">
    <property type="entry name" value="HAMP"/>
    <property type="match status" value="1"/>
</dbReference>
<dbReference type="STRING" id="596151.DesfrDRAFT_1502"/>
<feature type="modified residue" description="Phosphohistidine" evidence="7">
    <location>
        <position position="879"/>
    </location>
</feature>
<dbReference type="InterPro" id="IPR004358">
    <property type="entry name" value="Sig_transdc_His_kin-like_C"/>
</dbReference>
<keyword evidence="5" id="KW-0808">Transferase</keyword>
<dbReference type="CDD" id="cd00082">
    <property type="entry name" value="HisKA"/>
    <property type="match status" value="1"/>
</dbReference>
<dbReference type="InterPro" id="IPR001789">
    <property type="entry name" value="Sig_transdc_resp-reg_receiver"/>
</dbReference>
<comment type="catalytic activity">
    <reaction evidence="1">
        <text>ATP + protein L-histidine = ADP + protein N-phospho-L-histidine.</text>
        <dbReference type="EC" id="2.7.13.3"/>
    </reaction>
</comment>
<keyword evidence="6 15" id="KW-0418">Kinase</keyword>
<feature type="transmembrane region" description="Helical" evidence="10">
    <location>
        <begin position="12"/>
        <end position="33"/>
    </location>
</feature>
<dbReference type="eggNOG" id="COG2205">
    <property type="taxonomic scope" value="Bacteria"/>
</dbReference>
<dbReference type="SUPFAM" id="SSF47226">
    <property type="entry name" value="Histidine-containing phosphotransfer domain, HPT domain"/>
    <property type="match status" value="1"/>
</dbReference>
<keyword evidence="9" id="KW-0175">Coiled coil</keyword>
<dbReference type="SUPFAM" id="SSF158472">
    <property type="entry name" value="HAMP domain-like"/>
    <property type="match status" value="1"/>
</dbReference>
<keyword evidence="10" id="KW-0472">Membrane</keyword>
<name>E1JV53_SOLFR</name>
<dbReference type="Gene3D" id="6.10.340.10">
    <property type="match status" value="1"/>
</dbReference>
<evidence type="ECO:0000256" key="1">
    <source>
        <dbReference type="ARBA" id="ARBA00000085"/>
    </source>
</evidence>
<dbReference type="InterPro" id="IPR008207">
    <property type="entry name" value="Sig_transdc_His_kin_Hpt_dom"/>
</dbReference>
<evidence type="ECO:0000256" key="8">
    <source>
        <dbReference type="PROSITE-ProRule" id="PRU00169"/>
    </source>
</evidence>
<feature type="domain" description="HAMP" evidence="13">
    <location>
        <begin position="195"/>
        <end position="247"/>
    </location>
</feature>
<dbReference type="PROSITE" id="PS50109">
    <property type="entry name" value="HIS_KIN"/>
    <property type="match status" value="1"/>
</dbReference>
<keyword evidence="4 8" id="KW-0597">Phosphoprotein</keyword>
<feature type="domain" description="Histidine kinase" evidence="11">
    <location>
        <begin position="443"/>
        <end position="665"/>
    </location>
</feature>
<dbReference type="InterPro" id="IPR036890">
    <property type="entry name" value="HATPase_C_sf"/>
</dbReference>
<dbReference type="Proteomes" id="UP000006250">
    <property type="component" value="Unassembled WGS sequence"/>
</dbReference>
<evidence type="ECO:0000256" key="5">
    <source>
        <dbReference type="ARBA" id="ARBA00022679"/>
    </source>
</evidence>
<dbReference type="Pfam" id="PF02518">
    <property type="entry name" value="HATPase_c"/>
    <property type="match status" value="1"/>
</dbReference>
<dbReference type="InterPro" id="IPR036097">
    <property type="entry name" value="HisK_dim/P_sf"/>
</dbReference>
<dbReference type="Gene3D" id="3.30.565.10">
    <property type="entry name" value="Histidine kinase-like ATPase, C-terminal domain"/>
    <property type="match status" value="1"/>
</dbReference>
<dbReference type="SMART" id="SM00388">
    <property type="entry name" value="HisKA"/>
    <property type="match status" value="1"/>
</dbReference>
<dbReference type="PROSITE" id="PS50885">
    <property type="entry name" value="HAMP"/>
    <property type="match status" value="1"/>
</dbReference>
<dbReference type="SUPFAM" id="SSF55874">
    <property type="entry name" value="ATPase domain of HSP90 chaperone/DNA topoisomerase II/histidine kinase"/>
    <property type="match status" value="1"/>
</dbReference>
<evidence type="ECO:0000256" key="10">
    <source>
        <dbReference type="SAM" id="Phobius"/>
    </source>
</evidence>
<dbReference type="SUPFAM" id="SSF52172">
    <property type="entry name" value="CheY-like"/>
    <property type="match status" value="1"/>
</dbReference>
<dbReference type="Pfam" id="PF01627">
    <property type="entry name" value="Hpt"/>
    <property type="match status" value="1"/>
</dbReference>
<dbReference type="FunFam" id="3.30.565.10:FF:000010">
    <property type="entry name" value="Sensor histidine kinase RcsC"/>
    <property type="match status" value="1"/>
</dbReference>
<dbReference type="PANTHER" id="PTHR45339">
    <property type="entry name" value="HYBRID SIGNAL TRANSDUCTION HISTIDINE KINASE J"/>
    <property type="match status" value="1"/>
</dbReference>
<dbReference type="PROSITE" id="PS50894">
    <property type="entry name" value="HPT"/>
    <property type="match status" value="1"/>
</dbReference>
<organism evidence="15 16">
    <name type="scientific">Solidesulfovibrio fructosivorans JJ]</name>
    <dbReference type="NCBI Taxonomy" id="596151"/>
    <lineage>
        <taxon>Bacteria</taxon>
        <taxon>Pseudomonadati</taxon>
        <taxon>Thermodesulfobacteriota</taxon>
        <taxon>Desulfovibrionia</taxon>
        <taxon>Desulfovibrionales</taxon>
        <taxon>Desulfovibrionaceae</taxon>
        <taxon>Solidesulfovibrio</taxon>
    </lineage>
</organism>
<dbReference type="PANTHER" id="PTHR45339:SF3">
    <property type="entry name" value="HISTIDINE KINASE"/>
    <property type="match status" value="1"/>
</dbReference>
<feature type="modified residue" description="4-aspartylphosphate" evidence="8">
    <location>
        <position position="737"/>
    </location>
</feature>
<dbReference type="InterPro" id="IPR003660">
    <property type="entry name" value="HAMP_dom"/>
</dbReference>
<evidence type="ECO:0000259" key="11">
    <source>
        <dbReference type="PROSITE" id="PS50109"/>
    </source>
</evidence>
<dbReference type="Gene3D" id="1.10.287.130">
    <property type="match status" value="1"/>
</dbReference>
<dbReference type="SMART" id="SM00448">
    <property type="entry name" value="REC"/>
    <property type="match status" value="1"/>
</dbReference>
<dbReference type="InterPro" id="IPR011006">
    <property type="entry name" value="CheY-like_superfamily"/>
</dbReference>
<dbReference type="OrthoDB" id="5410229at2"/>
<dbReference type="Pfam" id="PF00512">
    <property type="entry name" value="HisKA"/>
    <property type="match status" value="1"/>
</dbReference>
<comment type="subcellular location">
    <subcellularLocation>
        <location evidence="2">Membrane</location>
    </subcellularLocation>
</comment>
<dbReference type="SMART" id="SM00387">
    <property type="entry name" value="HATPase_c"/>
    <property type="match status" value="1"/>
</dbReference>
<reference evidence="15 16" key="1">
    <citation type="submission" date="2010-08" db="EMBL/GenBank/DDBJ databases">
        <title>The draft genome of Desulfovibrio fructosovorans JJ.</title>
        <authorList>
            <consortium name="US DOE Joint Genome Institute (JGI-PGF)"/>
            <person name="Lucas S."/>
            <person name="Copeland A."/>
            <person name="Lapidus A."/>
            <person name="Cheng J.-F."/>
            <person name="Bruce D."/>
            <person name="Goodwin L."/>
            <person name="Pitluck S."/>
            <person name="Land M.L."/>
            <person name="Hauser L."/>
            <person name="Chang Y.-J."/>
            <person name="Jeffries C."/>
            <person name="Wall J.D."/>
            <person name="Stahl D.A."/>
            <person name="Arkin A.P."/>
            <person name="Dehal P."/>
            <person name="Stolyar S.M."/>
            <person name="Hazen T.C."/>
            <person name="Woyke T.J."/>
        </authorList>
    </citation>
    <scope>NUCLEOTIDE SEQUENCE [LARGE SCALE GENOMIC DNA]</scope>
    <source>
        <strain evidence="15 16">JJ</strain>
    </source>
</reference>
<proteinExistence type="predicted"/>
<comment type="caution">
    <text evidence="15">The sequence shown here is derived from an EMBL/GenBank/DDBJ whole genome shotgun (WGS) entry which is preliminary data.</text>
</comment>
<feature type="domain" description="HPt" evidence="14">
    <location>
        <begin position="840"/>
        <end position="933"/>
    </location>
</feature>
<accession>E1JV53</accession>
<keyword evidence="16" id="KW-1185">Reference proteome</keyword>
<dbReference type="EC" id="2.7.13.3" evidence="3"/>
<dbReference type="SUPFAM" id="SSF55785">
    <property type="entry name" value="PYP-like sensor domain (PAS domain)"/>
    <property type="match status" value="1"/>
</dbReference>
<evidence type="ECO:0000256" key="7">
    <source>
        <dbReference type="PROSITE-ProRule" id="PRU00110"/>
    </source>
</evidence>
<gene>
    <name evidence="15" type="ORF">DesfrDRAFT_1502</name>
</gene>
<evidence type="ECO:0000259" key="13">
    <source>
        <dbReference type="PROSITE" id="PS50885"/>
    </source>
</evidence>
<evidence type="ECO:0000259" key="14">
    <source>
        <dbReference type="PROSITE" id="PS50894"/>
    </source>
</evidence>
<dbReference type="Pfam" id="PF00072">
    <property type="entry name" value="Response_reg"/>
    <property type="match status" value="1"/>
</dbReference>
<dbReference type="InterPro" id="IPR003594">
    <property type="entry name" value="HATPase_dom"/>
</dbReference>
<evidence type="ECO:0000259" key="12">
    <source>
        <dbReference type="PROSITE" id="PS50110"/>
    </source>
</evidence>
<evidence type="ECO:0000313" key="15">
    <source>
        <dbReference type="EMBL" id="EFL51647.1"/>
    </source>
</evidence>
<dbReference type="Gene3D" id="3.40.50.2300">
    <property type="match status" value="1"/>
</dbReference>
<dbReference type="CDD" id="cd17546">
    <property type="entry name" value="REC_hyHK_CKI1_RcsC-like"/>
    <property type="match status" value="1"/>
</dbReference>
<keyword evidence="10" id="KW-0812">Transmembrane</keyword>
<dbReference type="InterPro" id="IPR036641">
    <property type="entry name" value="HPT_dom_sf"/>
</dbReference>
<evidence type="ECO:0000256" key="4">
    <source>
        <dbReference type="ARBA" id="ARBA00022553"/>
    </source>
</evidence>
<feature type="domain" description="Response regulatory" evidence="12">
    <location>
        <begin position="688"/>
        <end position="810"/>
    </location>
</feature>
<dbReference type="CDD" id="cd16922">
    <property type="entry name" value="HATPase_EvgS-ArcB-TorS-like"/>
    <property type="match status" value="1"/>
</dbReference>
<sequence>MRHASLRVKINIAILLAFFMAAAAFGMILTRYMGNRKVAAQNRARLILASVAAHRLEALQLLLDKRLQLAAAKDILERVVKVDGVTGASLYDASGRLLVSAGSGKPVKNLVDGGGQPPPPGRVFTVAASEADGKLSASLIEPVTSADGRRLASLRLRYSLGELADLNQRTWVAFALAVASAYILLAGLLNVLLHRLVLSPVDTLRRGLEAVQDGQLGHSLPVSSSDAMGRMVLAFNAMSARLKETSDSLAKSRDEIEESRRLLARRVEERTAELAKTNDKLTAEVAARREAEDRQQRALALHRAILESTAEGMVCVSWPLPGDVLAHNRRFLELWGLAENWAALPESERARLLLDNLADPEAARAGYAALMGDGERLETTVLALRDGRFLERRSGPIRQGRSTIGRVFSYVDVTEEIRRRDRTEQQKTMAEEASKAKGAFLAVMSHEIRTPLNVVIGLTEELLAGEATGEQRDHFRIIQQSAAHLLGVVNDVLDFSKIEAGKLVLERIDFNVRELVAGVADVFAREARVKGLDFSTRVDDAVPAFLRGDPGRLRQVLLNLLGNAVKFTESGSVSLDVAPAASGPPDRVGIAIRVADTGIGIAPDRREGIFEDFQQGAGAIARRFGGTGLGLAISKGIVTRMGGTISVEANPGGGSVFTCTAWLDPGRAVAPEPAACAPASEASRRPLHILLVEDNALNAAVTRLHLARMGHDLTVADSAAAAYALLAKESFHAVLMDIEMPDVDGITATRVIRDGGPADGPVLDPAVPIIAVTAHAVEDVRQKCLEAGMSGFVTKPVNYRNLRHLLEQAGEAVAAEVPCPAPDGDALFDPEAARDAMGVTWPQYRELALVSFSEGERRLSDAAKAMDAGDVESAAIAAHTVKGATATMGAYSCRRAAAELEKALRRGDGAAAGKALEELSDLWEKLRAAYSDWRAPDGE</sequence>
<dbReference type="Gene3D" id="3.30.450.20">
    <property type="entry name" value="PAS domain"/>
    <property type="match status" value="1"/>
</dbReference>
<dbReference type="SUPFAM" id="SSF47384">
    <property type="entry name" value="Homodimeric domain of signal transducing histidine kinase"/>
    <property type="match status" value="1"/>
</dbReference>
<dbReference type="Gene3D" id="1.20.120.160">
    <property type="entry name" value="HPT domain"/>
    <property type="match status" value="1"/>
</dbReference>
<dbReference type="PRINTS" id="PR00344">
    <property type="entry name" value="BCTRLSENSOR"/>
</dbReference>
<evidence type="ECO:0000313" key="16">
    <source>
        <dbReference type="Proteomes" id="UP000006250"/>
    </source>
</evidence>
<dbReference type="EMBL" id="AECZ01000008">
    <property type="protein sequence ID" value="EFL51647.1"/>
    <property type="molecule type" value="Genomic_DNA"/>
</dbReference>
<evidence type="ECO:0000256" key="2">
    <source>
        <dbReference type="ARBA" id="ARBA00004370"/>
    </source>
</evidence>
<dbReference type="AlphaFoldDB" id="E1JV53"/>
<dbReference type="InterPro" id="IPR005467">
    <property type="entry name" value="His_kinase_dom"/>
</dbReference>
<dbReference type="InterPro" id="IPR003661">
    <property type="entry name" value="HisK_dim/P_dom"/>
</dbReference>
<evidence type="ECO:0000256" key="3">
    <source>
        <dbReference type="ARBA" id="ARBA00012438"/>
    </source>
</evidence>
<evidence type="ECO:0000256" key="9">
    <source>
        <dbReference type="SAM" id="Coils"/>
    </source>
</evidence>
<evidence type="ECO:0000256" key="6">
    <source>
        <dbReference type="ARBA" id="ARBA00022777"/>
    </source>
</evidence>
<dbReference type="SMART" id="SM00304">
    <property type="entry name" value="HAMP"/>
    <property type="match status" value="1"/>
</dbReference>